<keyword evidence="9" id="KW-1133">Transmembrane helix</keyword>
<evidence type="ECO:0000256" key="7">
    <source>
        <dbReference type="ARBA" id="ARBA00023012"/>
    </source>
</evidence>
<comment type="subcellular location">
    <subcellularLocation>
        <location evidence="2">Membrane</location>
    </subcellularLocation>
</comment>
<comment type="caution">
    <text evidence="11">The sequence shown here is derived from an EMBL/GenBank/DDBJ whole genome shotgun (WGS) entry which is preliminary data.</text>
</comment>
<evidence type="ECO:0000256" key="1">
    <source>
        <dbReference type="ARBA" id="ARBA00000085"/>
    </source>
</evidence>
<evidence type="ECO:0000256" key="5">
    <source>
        <dbReference type="ARBA" id="ARBA00022679"/>
    </source>
</evidence>
<keyword evidence="9" id="KW-0812">Transmembrane</keyword>
<dbReference type="Gene3D" id="1.10.287.130">
    <property type="match status" value="1"/>
</dbReference>
<dbReference type="GO" id="GO:0005886">
    <property type="term" value="C:plasma membrane"/>
    <property type="evidence" value="ECO:0007669"/>
    <property type="project" value="TreeGrafter"/>
</dbReference>
<dbReference type="InterPro" id="IPR003594">
    <property type="entry name" value="HATPase_dom"/>
</dbReference>
<comment type="catalytic activity">
    <reaction evidence="1">
        <text>ATP + protein L-histidine = ADP + protein N-phospho-L-histidine.</text>
        <dbReference type="EC" id="2.7.13.3"/>
    </reaction>
</comment>
<keyword evidence="7" id="KW-0902">Two-component regulatory system</keyword>
<name>A0A1L8RID9_9ENTE</name>
<dbReference type="SUPFAM" id="SSF55874">
    <property type="entry name" value="ATPase domain of HSP90 chaperone/DNA topoisomerase II/histidine kinase"/>
    <property type="match status" value="1"/>
</dbReference>
<dbReference type="Pfam" id="PF00512">
    <property type="entry name" value="HisKA"/>
    <property type="match status" value="1"/>
</dbReference>
<dbReference type="InterPro" id="IPR050351">
    <property type="entry name" value="BphY/WalK/GraS-like"/>
</dbReference>
<dbReference type="EMBL" id="JXKH01000002">
    <property type="protein sequence ID" value="OJG19472.1"/>
    <property type="molecule type" value="Genomic_DNA"/>
</dbReference>
<dbReference type="InterPro" id="IPR004358">
    <property type="entry name" value="Sig_transdc_His_kin-like_C"/>
</dbReference>
<dbReference type="GO" id="GO:0000155">
    <property type="term" value="F:phosphorelay sensor kinase activity"/>
    <property type="evidence" value="ECO:0007669"/>
    <property type="project" value="InterPro"/>
</dbReference>
<evidence type="ECO:0000256" key="3">
    <source>
        <dbReference type="ARBA" id="ARBA00012438"/>
    </source>
</evidence>
<evidence type="ECO:0000256" key="2">
    <source>
        <dbReference type="ARBA" id="ARBA00004370"/>
    </source>
</evidence>
<accession>A0A1L8RID9</accession>
<dbReference type="Pfam" id="PF02518">
    <property type="entry name" value="HATPase_c"/>
    <property type="match status" value="1"/>
</dbReference>
<dbReference type="FunFam" id="3.30.565.10:FF:000006">
    <property type="entry name" value="Sensor histidine kinase WalK"/>
    <property type="match status" value="1"/>
</dbReference>
<dbReference type="SMART" id="SM00387">
    <property type="entry name" value="HATPase_c"/>
    <property type="match status" value="1"/>
</dbReference>
<dbReference type="Gene3D" id="3.30.565.10">
    <property type="entry name" value="Histidine kinase-like ATPase, C-terminal domain"/>
    <property type="match status" value="1"/>
</dbReference>
<evidence type="ECO:0000256" key="6">
    <source>
        <dbReference type="ARBA" id="ARBA00022777"/>
    </source>
</evidence>
<keyword evidence="9" id="KW-0472">Membrane</keyword>
<dbReference type="InterPro" id="IPR003661">
    <property type="entry name" value="HisK_dim/P_dom"/>
</dbReference>
<dbReference type="PANTHER" id="PTHR45453:SF1">
    <property type="entry name" value="PHOSPHATE REGULON SENSOR PROTEIN PHOR"/>
    <property type="match status" value="1"/>
</dbReference>
<keyword evidence="8" id="KW-0175">Coiled coil</keyword>
<evidence type="ECO:0000256" key="9">
    <source>
        <dbReference type="SAM" id="Phobius"/>
    </source>
</evidence>
<evidence type="ECO:0000259" key="10">
    <source>
        <dbReference type="PROSITE" id="PS50109"/>
    </source>
</evidence>
<sequence length="339" mass="38691">MVGLPILARVMLSLRVWYAEDPLFQFFQFIEIHLGFFYVVGGLLIWLFLTYFFIARTTNYLDEMLKGTKKLLQEPSEHIELSENLAQFEEELNQIRKESLFHQRAASEAEQRKNDLIVYLAHDLRTPLTSIIGYLTLLQEAPDLTPEQRAHYLGIAVDKAYRLESLINEFFEITKFNLSGIDLEKQPTNLSVMVAQIASEFEPLLQEKGLAWEQQITPDIWLEIDTEKFERVLDNFIRNGIAYAAADTVLRLSVYRDTDTAVLTFQNKGTRISPEKLNHIFDPFFRGDAARSSDTGGAGLGLSISKEIIEGHGGTLAAHYEGEWFTLIAHLPLSEEGNQ</sequence>
<feature type="coiled-coil region" evidence="8">
    <location>
        <begin position="78"/>
        <end position="105"/>
    </location>
</feature>
<evidence type="ECO:0000313" key="12">
    <source>
        <dbReference type="Proteomes" id="UP000181884"/>
    </source>
</evidence>
<gene>
    <name evidence="11" type="ORF">RU97_GL001043</name>
</gene>
<dbReference type="STRING" id="214095.RU97_GL001043"/>
<keyword evidence="4" id="KW-0597">Phosphoprotein</keyword>
<dbReference type="AlphaFoldDB" id="A0A1L8RID9"/>
<protein>
    <recommendedName>
        <fullName evidence="3">histidine kinase</fullName>
        <ecNumber evidence="3">2.7.13.3</ecNumber>
    </recommendedName>
</protein>
<organism evidence="11 12">
    <name type="scientific">Enterococcus canis</name>
    <dbReference type="NCBI Taxonomy" id="214095"/>
    <lineage>
        <taxon>Bacteria</taxon>
        <taxon>Bacillati</taxon>
        <taxon>Bacillota</taxon>
        <taxon>Bacilli</taxon>
        <taxon>Lactobacillales</taxon>
        <taxon>Enterococcaceae</taxon>
        <taxon>Enterococcus</taxon>
    </lineage>
</organism>
<keyword evidence="12" id="KW-1185">Reference proteome</keyword>
<keyword evidence="6" id="KW-0418">Kinase</keyword>
<feature type="domain" description="Histidine kinase" evidence="10">
    <location>
        <begin position="119"/>
        <end position="335"/>
    </location>
</feature>
<dbReference type="GO" id="GO:0004721">
    <property type="term" value="F:phosphoprotein phosphatase activity"/>
    <property type="evidence" value="ECO:0007669"/>
    <property type="project" value="TreeGrafter"/>
</dbReference>
<dbReference type="InterPro" id="IPR036890">
    <property type="entry name" value="HATPase_C_sf"/>
</dbReference>
<dbReference type="PRINTS" id="PR00344">
    <property type="entry name" value="BCTRLSENSOR"/>
</dbReference>
<keyword evidence="5" id="KW-0808">Transferase</keyword>
<dbReference type="InterPro" id="IPR005467">
    <property type="entry name" value="His_kinase_dom"/>
</dbReference>
<dbReference type="SMART" id="SM00388">
    <property type="entry name" value="HisKA"/>
    <property type="match status" value="1"/>
</dbReference>
<dbReference type="PROSITE" id="PS50109">
    <property type="entry name" value="HIS_KIN"/>
    <property type="match status" value="1"/>
</dbReference>
<feature type="transmembrane region" description="Helical" evidence="9">
    <location>
        <begin position="32"/>
        <end position="54"/>
    </location>
</feature>
<proteinExistence type="predicted"/>
<dbReference type="PANTHER" id="PTHR45453">
    <property type="entry name" value="PHOSPHATE REGULON SENSOR PROTEIN PHOR"/>
    <property type="match status" value="1"/>
</dbReference>
<dbReference type="GO" id="GO:0016036">
    <property type="term" value="P:cellular response to phosphate starvation"/>
    <property type="evidence" value="ECO:0007669"/>
    <property type="project" value="TreeGrafter"/>
</dbReference>
<evidence type="ECO:0000256" key="4">
    <source>
        <dbReference type="ARBA" id="ARBA00022553"/>
    </source>
</evidence>
<dbReference type="EC" id="2.7.13.3" evidence="3"/>
<dbReference type="SUPFAM" id="SSF47384">
    <property type="entry name" value="Homodimeric domain of signal transducing histidine kinase"/>
    <property type="match status" value="1"/>
</dbReference>
<evidence type="ECO:0000313" key="11">
    <source>
        <dbReference type="EMBL" id="OJG19472.1"/>
    </source>
</evidence>
<dbReference type="Proteomes" id="UP000181884">
    <property type="component" value="Unassembled WGS sequence"/>
</dbReference>
<evidence type="ECO:0000256" key="8">
    <source>
        <dbReference type="SAM" id="Coils"/>
    </source>
</evidence>
<dbReference type="CDD" id="cd00082">
    <property type="entry name" value="HisKA"/>
    <property type="match status" value="1"/>
</dbReference>
<dbReference type="InterPro" id="IPR036097">
    <property type="entry name" value="HisK_dim/P_sf"/>
</dbReference>
<reference evidence="11 12" key="1">
    <citation type="submission" date="2014-12" db="EMBL/GenBank/DDBJ databases">
        <title>Draft genome sequences of 29 type strains of Enterococci.</title>
        <authorList>
            <person name="Zhong Z."/>
            <person name="Sun Z."/>
            <person name="Liu W."/>
            <person name="Zhang W."/>
            <person name="Zhang H."/>
        </authorList>
    </citation>
    <scope>NUCLEOTIDE SEQUENCE [LARGE SCALE GENOMIC DNA]</scope>
    <source>
        <strain evidence="11 12">DSM 17029</strain>
    </source>
</reference>